<dbReference type="AlphaFoldDB" id="A0A4Y2MXG9"/>
<protein>
    <submittedName>
        <fullName evidence="1">Uncharacterized protein</fullName>
    </submittedName>
</protein>
<keyword evidence="2" id="KW-1185">Reference proteome</keyword>
<dbReference type="OrthoDB" id="6433940at2759"/>
<sequence>MGKTNSDFDRKFSSSLLIQSNKLETVIITDSCEANILKELEKSSFNRFPKNVENDKEGRFEVKIPWIRSVDELPTHKDVAGEKLISSNRELLKNNQFECYDYVFEKWKNVGVKEEFCEGPGHYLPHRRVFNSYPTVGGSDLCKSENIHVEKPWKHMQLKTSSDEVIRPVRRIYSLDIRYADEECPSSERTLTTRSGRTVKVPSRFMST</sequence>
<evidence type="ECO:0000313" key="2">
    <source>
        <dbReference type="Proteomes" id="UP000499080"/>
    </source>
</evidence>
<organism evidence="1 2">
    <name type="scientific">Araneus ventricosus</name>
    <name type="common">Orbweaver spider</name>
    <name type="synonym">Epeira ventricosa</name>
    <dbReference type="NCBI Taxonomy" id="182803"/>
    <lineage>
        <taxon>Eukaryota</taxon>
        <taxon>Metazoa</taxon>
        <taxon>Ecdysozoa</taxon>
        <taxon>Arthropoda</taxon>
        <taxon>Chelicerata</taxon>
        <taxon>Arachnida</taxon>
        <taxon>Araneae</taxon>
        <taxon>Araneomorphae</taxon>
        <taxon>Entelegynae</taxon>
        <taxon>Araneoidea</taxon>
        <taxon>Araneidae</taxon>
        <taxon>Araneus</taxon>
    </lineage>
</organism>
<reference evidence="1 2" key="1">
    <citation type="journal article" date="2019" name="Sci. Rep.">
        <title>Orb-weaving spider Araneus ventricosus genome elucidates the spidroin gene catalogue.</title>
        <authorList>
            <person name="Kono N."/>
            <person name="Nakamura H."/>
            <person name="Ohtoshi R."/>
            <person name="Moran D.A.P."/>
            <person name="Shinohara A."/>
            <person name="Yoshida Y."/>
            <person name="Fujiwara M."/>
            <person name="Mori M."/>
            <person name="Tomita M."/>
            <person name="Arakawa K."/>
        </authorList>
    </citation>
    <scope>NUCLEOTIDE SEQUENCE [LARGE SCALE GENOMIC DNA]</scope>
</reference>
<accession>A0A4Y2MXG9</accession>
<evidence type="ECO:0000313" key="1">
    <source>
        <dbReference type="EMBL" id="GBN31858.1"/>
    </source>
</evidence>
<proteinExistence type="predicted"/>
<dbReference type="Proteomes" id="UP000499080">
    <property type="component" value="Unassembled WGS sequence"/>
</dbReference>
<name>A0A4Y2MXG9_ARAVE</name>
<gene>
    <name evidence="1" type="ORF">AVEN_163743_1</name>
</gene>
<dbReference type="EMBL" id="BGPR01008144">
    <property type="protein sequence ID" value="GBN31858.1"/>
    <property type="molecule type" value="Genomic_DNA"/>
</dbReference>
<comment type="caution">
    <text evidence="1">The sequence shown here is derived from an EMBL/GenBank/DDBJ whole genome shotgun (WGS) entry which is preliminary data.</text>
</comment>